<proteinExistence type="predicted"/>
<keyword evidence="1" id="KW-0808">Transferase</keyword>
<dbReference type="Proteomes" id="UP000236723">
    <property type="component" value="Unassembled WGS sequence"/>
</dbReference>
<dbReference type="SUPFAM" id="SSF56112">
    <property type="entry name" value="Protein kinase-like (PK-like)"/>
    <property type="match status" value="1"/>
</dbReference>
<dbReference type="InterPro" id="IPR017441">
    <property type="entry name" value="Protein_kinase_ATP_BS"/>
</dbReference>
<name>A0A1H6AC04_9ACTN</name>
<dbReference type="CDD" id="cd14014">
    <property type="entry name" value="STKc_PknB_like"/>
    <property type="match status" value="1"/>
</dbReference>
<evidence type="ECO:0000313" key="8">
    <source>
        <dbReference type="EMBL" id="SEG45577.1"/>
    </source>
</evidence>
<dbReference type="Gene3D" id="1.10.510.10">
    <property type="entry name" value="Transferase(Phosphotransferase) domain 1"/>
    <property type="match status" value="1"/>
</dbReference>
<dbReference type="PROSITE" id="PS50011">
    <property type="entry name" value="PROTEIN_KINASE_DOM"/>
    <property type="match status" value="1"/>
</dbReference>
<feature type="compositionally biased region" description="Gly residues" evidence="6">
    <location>
        <begin position="462"/>
        <end position="476"/>
    </location>
</feature>
<dbReference type="Gene3D" id="3.30.200.20">
    <property type="entry name" value="Phosphorylase Kinase, domain 1"/>
    <property type="match status" value="1"/>
</dbReference>
<dbReference type="PROSITE" id="PS00107">
    <property type="entry name" value="PROTEIN_KINASE_ATP"/>
    <property type="match status" value="1"/>
</dbReference>
<evidence type="ECO:0000256" key="3">
    <source>
        <dbReference type="ARBA" id="ARBA00022777"/>
    </source>
</evidence>
<accession>A0A1H6AC04</accession>
<evidence type="ECO:0000256" key="4">
    <source>
        <dbReference type="ARBA" id="ARBA00022840"/>
    </source>
</evidence>
<dbReference type="PANTHER" id="PTHR43289">
    <property type="entry name" value="MITOGEN-ACTIVATED PROTEIN KINASE KINASE KINASE 20-RELATED"/>
    <property type="match status" value="1"/>
</dbReference>
<sequence length="492" mass="50574">MLDAQERSLPAGVVPLMAADPSEVGSYRLLGRLGAGGMGMVYLGEPAADPGEHRLVAVKTLYPAHSLDPEARRRFRAEAAYARRIDSCCTARVIEDGSARTRPYLVTEFIEGPPLSQVVQERGPLPPGSQHAVAIGVADALAAIHRAGVVHRDVKPSNVLLADDGPRIIDFGIAHPLERAEGQTQAGVVMGSPGWIAPERLTGGAAGTSCDVFGWGLLVAYAALGRHPFGEGDGEQLAERILTMPPDLTGMKEPLRSLAEAALAKDPALRPTAEDLLSTLLKPRAEETAALAVAELWTPAPPQAAQEPRAAGEAAPPRRRREPSRRRAGLVTAAVSLGAGAFAGLFVGSGLMNGGASAEPPPRLHVTVTASVPGKPAPESSRPGPATGPAGGPMRDPGVGRPSAGPTSGTETRPARPGAPTPPPEDPAPEPRPSITAPPDEPEPTPSQEPPSDDGNDNDNGSGNGNGKGNGNGNGKGSQQVNEGRAPGGEDR</sequence>
<dbReference type="GO" id="GO:0004674">
    <property type="term" value="F:protein serine/threonine kinase activity"/>
    <property type="evidence" value="ECO:0007669"/>
    <property type="project" value="UniProtKB-KW"/>
</dbReference>
<dbReference type="GO" id="GO:0005524">
    <property type="term" value="F:ATP binding"/>
    <property type="evidence" value="ECO:0007669"/>
    <property type="project" value="UniProtKB-UniRule"/>
</dbReference>
<evidence type="ECO:0000313" key="9">
    <source>
        <dbReference type="Proteomes" id="UP000236723"/>
    </source>
</evidence>
<dbReference type="SMART" id="SM00220">
    <property type="entry name" value="S_TKc"/>
    <property type="match status" value="1"/>
</dbReference>
<keyword evidence="8" id="KW-0723">Serine/threonine-protein kinase</keyword>
<feature type="binding site" evidence="5">
    <location>
        <position position="59"/>
    </location>
    <ligand>
        <name>ATP</name>
        <dbReference type="ChEBI" id="CHEBI:30616"/>
    </ligand>
</feature>
<dbReference type="OrthoDB" id="3915799at2"/>
<keyword evidence="4 5" id="KW-0067">ATP-binding</keyword>
<feature type="region of interest" description="Disordered" evidence="6">
    <location>
        <begin position="355"/>
        <end position="492"/>
    </location>
</feature>
<feature type="region of interest" description="Disordered" evidence="6">
    <location>
        <begin position="298"/>
        <end position="327"/>
    </location>
</feature>
<dbReference type="PROSITE" id="PS00108">
    <property type="entry name" value="PROTEIN_KINASE_ST"/>
    <property type="match status" value="1"/>
</dbReference>
<dbReference type="EMBL" id="FNVO01000005">
    <property type="protein sequence ID" value="SEG45577.1"/>
    <property type="molecule type" value="Genomic_DNA"/>
</dbReference>
<dbReference type="Pfam" id="PF00069">
    <property type="entry name" value="Pkinase"/>
    <property type="match status" value="1"/>
</dbReference>
<evidence type="ECO:0000256" key="5">
    <source>
        <dbReference type="PROSITE-ProRule" id="PRU10141"/>
    </source>
</evidence>
<dbReference type="PANTHER" id="PTHR43289:SF34">
    <property type="entry name" value="SERINE_THREONINE-PROTEIN KINASE YBDM-RELATED"/>
    <property type="match status" value="1"/>
</dbReference>
<reference evidence="9" key="1">
    <citation type="submission" date="2016-10" db="EMBL/GenBank/DDBJ databases">
        <authorList>
            <person name="Varghese N."/>
            <person name="Submissions S."/>
        </authorList>
    </citation>
    <scope>NUCLEOTIDE SEQUENCE [LARGE SCALE GENOMIC DNA]</scope>
    <source>
        <strain evidence="9">DSM 43163</strain>
    </source>
</reference>
<keyword evidence="2 5" id="KW-0547">Nucleotide-binding</keyword>
<gene>
    <name evidence="8" type="ORF">SAMN04489712_105311</name>
</gene>
<organism evidence="8 9">
    <name type="scientific">Thermomonospora echinospora</name>
    <dbReference type="NCBI Taxonomy" id="1992"/>
    <lineage>
        <taxon>Bacteria</taxon>
        <taxon>Bacillati</taxon>
        <taxon>Actinomycetota</taxon>
        <taxon>Actinomycetes</taxon>
        <taxon>Streptosporangiales</taxon>
        <taxon>Thermomonosporaceae</taxon>
        <taxon>Thermomonospora</taxon>
    </lineage>
</organism>
<dbReference type="InterPro" id="IPR000719">
    <property type="entry name" value="Prot_kinase_dom"/>
</dbReference>
<dbReference type="AlphaFoldDB" id="A0A1H6AC04"/>
<protein>
    <submittedName>
        <fullName evidence="8">Serine/threonine protein kinase</fullName>
    </submittedName>
</protein>
<evidence type="ECO:0000259" key="7">
    <source>
        <dbReference type="PROSITE" id="PS50011"/>
    </source>
</evidence>
<feature type="compositionally biased region" description="Pro residues" evidence="6">
    <location>
        <begin position="417"/>
        <end position="432"/>
    </location>
</feature>
<feature type="compositionally biased region" description="Low complexity" evidence="6">
    <location>
        <begin position="303"/>
        <end position="315"/>
    </location>
</feature>
<feature type="domain" description="Protein kinase" evidence="7">
    <location>
        <begin position="27"/>
        <end position="285"/>
    </location>
</feature>
<dbReference type="InterPro" id="IPR011009">
    <property type="entry name" value="Kinase-like_dom_sf"/>
</dbReference>
<keyword evidence="9" id="KW-1185">Reference proteome</keyword>
<evidence type="ECO:0000256" key="2">
    <source>
        <dbReference type="ARBA" id="ARBA00022741"/>
    </source>
</evidence>
<feature type="compositionally biased region" description="Basic residues" evidence="6">
    <location>
        <begin position="317"/>
        <end position="327"/>
    </location>
</feature>
<dbReference type="InterPro" id="IPR008271">
    <property type="entry name" value="Ser/Thr_kinase_AS"/>
</dbReference>
<keyword evidence="3 8" id="KW-0418">Kinase</keyword>
<evidence type="ECO:0000256" key="6">
    <source>
        <dbReference type="SAM" id="MobiDB-lite"/>
    </source>
</evidence>
<evidence type="ECO:0000256" key="1">
    <source>
        <dbReference type="ARBA" id="ARBA00022679"/>
    </source>
</evidence>